<accession>A0A1C9CIN9</accession>
<dbReference type="PANTHER" id="PTHR39937">
    <property type="entry name" value="ATP SYNTHASE PROTEIN 8"/>
    <property type="match status" value="1"/>
</dbReference>
<evidence type="ECO:0000256" key="7">
    <source>
        <dbReference type="ARBA" id="ARBA00022989"/>
    </source>
</evidence>
<evidence type="ECO:0000256" key="12">
    <source>
        <dbReference type="ARBA" id="ARBA00053067"/>
    </source>
</evidence>
<evidence type="ECO:0000256" key="2">
    <source>
        <dbReference type="ARBA" id="ARBA00008892"/>
    </source>
</evidence>
<comment type="similarity">
    <text evidence="2 14">Belongs to the ATPase protein 8 family.</text>
</comment>
<proteinExistence type="inferred from homology"/>
<comment type="subcellular location">
    <subcellularLocation>
        <location evidence="1 14">Mitochondrion membrane</location>
        <topology evidence="1 14">Single-pass membrane protein</topology>
    </subcellularLocation>
</comment>
<evidence type="ECO:0000256" key="4">
    <source>
        <dbReference type="ARBA" id="ARBA00022547"/>
    </source>
</evidence>
<evidence type="ECO:0000256" key="5">
    <source>
        <dbReference type="ARBA" id="ARBA00022692"/>
    </source>
</evidence>
<feature type="transmembrane region" description="Helical" evidence="15">
    <location>
        <begin position="6"/>
        <end position="24"/>
    </location>
</feature>
<evidence type="ECO:0000256" key="3">
    <source>
        <dbReference type="ARBA" id="ARBA00022448"/>
    </source>
</evidence>
<gene>
    <name evidence="16" type="primary">ATP8</name>
</gene>
<dbReference type="InterPro" id="IPR050635">
    <property type="entry name" value="ATPase_protein_8"/>
</dbReference>
<dbReference type="InterPro" id="IPR001421">
    <property type="entry name" value="ATP8_metazoa"/>
</dbReference>
<geneLocation type="mitochondrion" evidence="16"/>
<keyword evidence="9 14" id="KW-0496">Mitochondrion</keyword>
<keyword evidence="8 14" id="KW-0406">Ion transport</keyword>
<evidence type="ECO:0000256" key="8">
    <source>
        <dbReference type="ARBA" id="ARBA00023065"/>
    </source>
</evidence>
<keyword evidence="4 14" id="KW-0138">CF(0)</keyword>
<keyword evidence="10 15" id="KW-0472">Membrane</keyword>
<dbReference type="GO" id="GO:0045259">
    <property type="term" value="C:proton-transporting ATP synthase complex"/>
    <property type="evidence" value="ECO:0007669"/>
    <property type="project" value="UniProtKB-KW"/>
</dbReference>
<keyword evidence="11" id="KW-0066">ATP synthesis</keyword>
<evidence type="ECO:0000256" key="11">
    <source>
        <dbReference type="ARBA" id="ARBA00023310"/>
    </source>
</evidence>
<protein>
    <recommendedName>
        <fullName evidence="14">ATP synthase complex subunit 8</fullName>
    </recommendedName>
</protein>
<dbReference type="PANTHER" id="PTHR39937:SF1">
    <property type="entry name" value="ATP SYNTHASE PROTEIN 8"/>
    <property type="match status" value="1"/>
</dbReference>
<keyword evidence="3 14" id="KW-0813">Transport</keyword>
<dbReference type="RefSeq" id="YP_009298317.1">
    <property type="nucleotide sequence ID" value="NC_031183.1"/>
</dbReference>
<dbReference type="GeneID" id="29074986"/>
<dbReference type="EMBL" id="KU531436">
    <property type="protein sequence ID" value="AOM68289.1"/>
    <property type="molecule type" value="Genomic_DNA"/>
</dbReference>
<dbReference type="GO" id="GO:0015986">
    <property type="term" value="P:proton motive force-driven ATP synthesis"/>
    <property type="evidence" value="ECO:0007669"/>
    <property type="project" value="InterPro"/>
</dbReference>
<comment type="function">
    <text evidence="12">Subunit 8, of the mitochondrial membrane ATP synthase complex (F(1)F(0) ATP synthase or Complex V) that produces ATP from ADP in the presence of a proton gradient across the membrane which is generated by electron transport complexes of the respiratory chain. ATP synthase complex consist of a soluble F(1) head domain - the catalytic core - and a membrane F(1) domain - the membrane proton channel. These two domains are linked by a central stalk rotating inside the F(1) region and a stationary peripheral stalk. During catalysis, ATP synthesis in the catalytic domain of F(1) is coupled via a rotary mechanism of the central stalk subunits to proton translocation. In vivo, can only synthesize ATP although its ATP hydrolase activity can be activated artificially in vitro. Part of the complex F(0) domain.</text>
</comment>
<dbReference type="CTD" id="4509"/>
<evidence type="ECO:0000256" key="14">
    <source>
        <dbReference type="RuleBase" id="RU003661"/>
    </source>
</evidence>
<reference evidence="16" key="1">
    <citation type="journal article" date="2017" name="Syst. Biol.">
        <title>Bayesian Phylogenetic Estimation of Clade Ages Supports Trans-Atlantic Dispersal of Cichlid Fishes.</title>
        <authorList>
            <person name="Matschiner M."/>
            <person name="Musilova Z."/>
            <person name="Barth J.M."/>
            <person name="Starostova Z."/>
            <person name="Salzburger W."/>
            <person name="Steel M."/>
            <person name="Bouckaert R."/>
        </authorList>
    </citation>
    <scope>NUCLEOTIDE SEQUENCE</scope>
</reference>
<dbReference type="Pfam" id="PF00895">
    <property type="entry name" value="ATP-synt_8"/>
    <property type="match status" value="1"/>
</dbReference>
<evidence type="ECO:0000256" key="1">
    <source>
        <dbReference type="ARBA" id="ARBA00004304"/>
    </source>
</evidence>
<evidence type="ECO:0000256" key="13">
    <source>
        <dbReference type="ARBA" id="ARBA00064647"/>
    </source>
</evidence>
<evidence type="ECO:0000256" key="10">
    <source>
        <dbReference type="ARBA" id="ARBA00023136"/>
    </source>
</evidence>
<keyword evidence="6 14" id="KW-0375">Hydrogen ion transport</keyword>
<keyword evidence="5 14" id="KW-0812">Transmembrane</keyword>
<dbReference type="AlphaFoldDB" id="A0A1C9CIN9"/>
<comment type="subunit">
    <text evidence="13">Component of the ATP synthase complex composed at least of ATP5F1A/subunit alpha, ATP5F1B/subunit beta, ATP5MC1/subunit c (homooctomer), MT-ATP6/subunit a, MT-ATP8/subunit 8, ATP5ME/subunit e, ATP5MF/subunit f, ATP5MG/subunit g, ATP5MK/subunit k, ATP5MJ/subunit j, ATP5F1C/subunit gamma, ATP5F1D/subunit delta, ATP5F1E/subunit epsilon, ATP5PF/subunit F6, ATP5PB/subunit b, ATP5PD/subunit d, ATP5PO/subunit OSCP. ATP synthase complex consists of a soluble F(1) head domain (subunits alpha(3) and beta(3)) - the catalytic core - and a membrane F(0) domain - the membrane proton channel (subunits c, a, 8, e, f, g, k and j). These two domains are linked by a central stalk (subunits gamma, delta, and epsilon) rotating inside the F1 region and a stationary peripheral stalk (subunits F6, b, d, and OSCP).</text>
</comment>
<sequence>MPQLDPAPWLTIFIFSWLIFLTILPPKVLAHAFLNEPAPHNAEGSKTSAWNWPWH</sequence>
<organism evidence="16">
    <name type="scientific">Nannacara anomala</name>
    <name type="common">Dwarf goldeneye cichlid</name>
    <dbReference type="NCBI Taxonomy" id="168802"/>
    <lineage>
        <taxon>Eukaryota</taxon>
        <taxon>Metazoa</taxon>
        <taxon>Chordata</taxon>
        <taxon>Craniata</taxon>
        <taxon>Vertebrata</taxon>
        <taxon>Euteleostomi</taxon>
        <taxon>Actinopterygii</taxon>
        <taxon>Neopterygii</taxon>
        <taxon>Teleostei</taxon>
        <taxon>Neoteleostei</taxon>
        <taxon>Acanthomorphata</taxon>
        <taxon>Ovalentaria</taxon>
        <taxon>Cichlomorphae</taxon>
        <taxon>Cichliformes</taxon>
        <taxon>Cichlidae</taxon>
        <taxon>New World cichlids</taxon>
        <taxon>Cichlasomatinae</taxon>
        <taxon>Cichlasomatini</taxon>
        <taxon>Nannacara</taxon>
    </lineage>
</organism>
<evidence type="ECO:0000256" key="9">
    <source>
        <dbReference type="ARBA" id="ARBA00023128"/>
    </source>
</evidence>
<keyword evidence="7 15" id="KW-1133">Transmembrane helix</keyword>
<evidence type="ECO:0000313" key="16">
    <source>
        <dbReference type="EMBL" id="AOM68289.1"/>
    </source>
</evidence>
<evidence type="ECO:0000256" key="15">
    <source>
        <dbReference type="SAM" id="Phobius"/>
    </source>
</evidence>
<dbReference type="GO" id="GO:0031966">
    <property type="term" value="C:mitochondrial membrane"/>
    <property type="evidence" value="ECO:0007669"/>
    <property type="project" value="UniProtKB-SubCell"/>
</dbReference>
<name>A0A1C9CIN9_NANAN</name>
<evidence type="ECO:0000256" key="6">
    <source>
        <dbReference type="ARBA" id="ARBA00022781"/>
    </source>
</evidence>
<dbReference type="GO" id="GO:0015078">
    <property type="term" value="F:proton transmembrane transporter activity"/>
    <property type="evidence" value="ECO:0007669"/>
    <property type="project" value="InterPro"/>
</dbReference>